<dbReference type="PANTHER" id="PTHR31814:SF2">
    <property type="entry name" value="PHOSPHOMEVALONATE KINASE"/>
    <property type="match status" value="1"/>
</dbReference>
<dbReference type="GO" id="GO:0004631">
    <property type="term" value="F:phosphomevalonate kinase activity"/>
    <property type="evidence" value="ECO:0007669"/>
    <property type="project" value="UniProtKB-EC"/>
</dbReference>
<evidence type="ECO:0000256" key="5">
    <source>
        <dbReference type="ARBA" id="ARBA00022777"/>
    </source>
</evidence>
<feature type="compositionally biased region" description="Basic and acidic residues" evidence="7">
    <location>
        <begin position="295"/>
        <end position="308"/>
    </location>
</feature>
<sequence length="437" mass="46415">MKDDDLEETAVGRAPGKLYVAGEYAVVEPGHRAIVVAVNRFLDVRIHASDFEARQGSLQSNRFTRSRVQWHRSHDTIVVDSADQSGWGFIINAIRVVERFAVEAGKSLRYCDISVSSGLDDASGKKYGLGSSGAVTVATVQALCDFYHLEIGEMERYKLAFLAANEVQPSGSGGDIAAGTFQGCIAYSSPDHEWIAARVGHDAQTETLQRAAPSVGIDRTGLDRRSGEVSGIARLIGMDWPGLSIERLPVPSDMKFLVGWTGAPASTPELVANVQHSVHGGDITDQGFAAESGDASERVRDTDGKSHDSPALGLGDAMETSKERYGRFVRDSDACVTAMADAFRRGDVSAIQTQIRAARRILLSLTDITGTIVETRALNDLVRIAQSHGAAAKSSGAGGGDCGIAIGGPEVDSDAIRADWNACGIEALDLHISTGDE</sequence>
<organism evidence="10">
    <name type="scientific">Bifidobacterium fermentum</name>
    <dbReference type="NCBI Taxonomy" id="3059035"/>
    <lineage>
        <taxon>Bacteria</taxon>
        <taxon>Bacillati</taxon>
        <taxon>Actinomycetota</taxon>
        <taxon>Actinomycetes</taxon>
        <taxon>Bifidobacteriales</taxon>
        <taxon>Bifidobacteriaceae</taxon>
        <taxon>Bifidobacterium</taxon>
    </lineage>
</organism>
<feature type="region of interest" description="Disordered" evidence="7">
    <location>
        <begin position="293"/>
        <end position="316"/>
    </location>
</feature>
<keyword evidence="4" id="KW-0547">Nucleotide-binding</keyword>
<dbReference type="Gene3D" id="3.30.70.890">
    <property type="entry name" value="GHMP kinase, C-terminal domain"/>
    <property type="match status" value="2"/>
</dbReference>
<reference evidence="10" key="1">
    <citation type="submission" date="2023-07" db="EMBL/GenBank/DDBJ databases">
        <title>Bifidobacterium aquikefiriaerophilum sp. nov. and Bifidobacterium eccum sp. nov., isolated from water kefir.</title>
        <authorList>
            <person name="Breselge S."/>
            <person name="Bellassi P."/>
            <person name="Barcenilla C."/>
            <person name="Alvarez-Ordonez A."/>
            <person name="Morelli L."/>
            <person name="Cotter P.D."/>
        </authorList>
    </citation>
    <scope>NUCLEOTIDE SEQUENCE</scope>
    <source>
        <strain evidence="10">WK013_4_14</strain>
    </source>
</reference>
<feature type="domain" description="GHMP kinase N-terminal" evidence="8">
    <location>
        <begin position="94"/>
        <end position="183"/>
    </location>
</feature>
<gene>
    <name evidence="10" type="ORF">QN216_01415</name>
</gene>
<dbReference type="Gene3D" id="3.30.230.10">
    <property type="match status" value="1"/>
</dbReference>
<name>A0AB39UJE5_9BIFI</name>
<evidence type="ECO:0000259" key="9">
    <source>
        <dbReference type="Pfam" id="PF08544"/>
    </source>
</evidence>
<evidence type="ECO:0000256" key="2">
    <source>
        <dbReference type="ARBA" id="ARBA00012958"/>
    </source>
</evidence>
<dbReference type="InterPro" id="IPR014721">
    <property type="entry name" value="Ribsml_uS5_D2-typ_fold_subgr"/>
</dbReference>
<dbReference type="AlphaFoldDB" id="A0AB39UJE5"/>
<keyword evidence="5 10" id="KW-0418">Kinase</keyword>
<dbReference type="SUPFAM" id="SSF54211">
    <property type="entry name" value="Ribosomal protein S5 domain 2-like"/>
    <property type="match status" value="1"/>
</dbReference>
<dbReference type="RefSeq" id="WP_369342809.1">
    <property type="nucleotide sequence ID" value="NZ_CP129675.1"/>
</dbReference>
<protein>
    <recommendedName>
        <fullName evidence="2">phosphomevalonate kinase</fullName>
        <ecNumber evidence="2">2.7.4.2</ecNumber>
    </recommendedName>
</protein>
<dbReference type="Pfam" id="PF08544">
    <property type="entry name" value="GHMP_kinases_C"/>
    <property type="match status" value="1"/>
</dbReference>
<evidence type="ECO:0000256" key="7">
    <source>
        <dbReference type="SAM" id="MobiDB-lite"/>
    </source>
</evidence>
<dbReference type="SUPFAM" id="SSF55060">
    <property type="entry name" value="GHMP Kinase, C-terminal domain"/>
    <property type="match status" value="1"/>
</dbReference>
<evidence type="ECO:0000313" key="10">
    <source>
        <dbReference type="EMBL" id="XDS48957.1"/>
    </source>
</evidence>
<dbReference type="InterPro" id="IPR013750">
    <property type="entry name" value="GHMP_kinase_C_dom"/>
</dbReference>
<dbReference type="NCBIfam" id="TIGR01220">
    <property type="entry name" value="Pmev_kin_Gr_pos"/>
    <property type="match status" value="1"/>
</dbReference>
<dbReference type="InterPro" id="IPR035102">
    <property type="entry name" value="Phosphomevalonate_kinase"/>
</dbReference>
<keyword evidence="6" id="KW-0067">ATP-binding</keyword>
<dbReference type="Pfam" id="PF00288">
    <property type="entry name" value="GHMP_kinases_N"/>
    <property type="match status" value="1"/>
</dbReference>
<evidence type="ECO:0000256" key="6">
    <source>
        <dbReference type="ARBA" id="ARBA00022840"/>
    </source>
</evidence>
<dbReference type="InterPro" id="IPR006204">
    <property type="entry name" value="GHMP_kinase_N_dom"/>
</dbReference>
<dbReference type="PANTHER" id="PTHR31814">
    <property type="match status" value="1"/>
</dbReference>
<dbReference type="GO" id="GO:0005524">
    <property type="term" value="F:ATP binding"/>
    <property type="evidence" value="ECO:0007669"/>
    <property type="project" value="UniProtKB-KW"/>
</dbReference>
<dbReference type="InterPro" id="IPR005917">
    <property type="entry name" value="Pmev_kinase_bact"/>
</dbReference>
<evidence type="ECO:0000256" key="3">
    <source>
        <dbReference type="ARBA" id="ARBA00022679"/>
    </source>
</evidence>
<evidence type="ECO:0000256" key="4">
    <source>
        <dbReference type="ARBA" id="ARBA00022741"/>
    </source>
</evidence>
<dbReference type="EMBL" id="CP129682">
    <property type="protein sequence ID" value="XDS48957.1"/>
    <property type="molecule type" value="Genomic_DNA"/>
</dbReference>
<evidence type="ECO:0000259" key="8">
    <source>
        <dbReference type="Pfam" id="PF00288"/>
    </source>
</evidence>
<keyword evidence="3 10" id="KW-0808">Transferase</keyword>
<dbReference type="InterPro" id="IPR020568">
    <property type="entry name" value="Ribosomal_Su5_D2-typ_SF"/>
</dbReference>
<dbReference type="EC" id="2.7.4.2" evidence="2"/>
<feature type="domain" description="GHMP kinase C-terminal" evidence="9">
    <location>
        <begin position="339"/>
        <end position="424"/>
    </location>
</feature>
<dbReference type="InterPro" id="IPR036554">
    <property type="entry name" value="GHMP_kinase_C_sf"/>
</dbReference>
<proteinExistence type="predicted"/>
<accession>A0AB39UJE5</accession>
<comment type="pathway">
    <text evidence="1">Isoprenoid biosynthesis; isopentenyl diphosphate biosynthesis via mevalonate pathway; isopentenyl diphosphate from (R)-mevalonate: step 2/3.</text>
</comment>
<dbReference type="PRINTS" id="PR00959">
    <property type="entry name" value="MEVGALKINASE"/>
</dbReference>
<evidence type="ECO:0000256" key="1">
    <source>
        <dbReference type="ARBA" id="ARBA00005017"/>
    </source>
</evidence>